<feature type="region of interest" description="Disordered" evidence="2">
    <location>
        <begin position="409"/>
        <end position="446"/>
    </location>
</feature>
<feature type="compositionally biased region" description="Polar residues" evidence="2">
    <location>
        <begin position="159"/>
        <end position="173"/>
    </location>
</feature>
<dbReference type="InParanoid" id="A0A3P8VIG0"/>
<feature type="coiled-coil region" evidence="1">
    <location>
        <begin position="1230"/>
        <end position="1275"/>
    </location>
</feature>
<dbReference type="GO" id="GO:0051988">
    <property type="term" value="P:regulation of attachment of spindle microtubules to kinetochore"/>
    <property type="evidence" value="ECO:0007669"/>
    <property type="project" value="InterPro"/>
</dbReference>
<feature type="compositionally biased region" description="Basic and acidic residues" evidence="2">
    <location>
        <begin position="360"/>
        <end position="373"/>
    </location>
</feature>
<evidence type="ECO:0000313" key="3">
    <source>
        <dbReference type="Ensembl" id="ENSCSEP00000015063.1"/>
    </source>
</evidence>
<reference evidence="3 4" key="1">
    <citation type="journal article" date="2014" name="Nat. Genet.">
        <title>Whole-genome sequence of a flatfish provides insights into ZW sex chromosome evolution and adaptation to a benthic lifestyle.</title>
        <authorList>
            <person name="Chen S."/>
            <person name="Zhang G."/>
            <person name="Shao C."/>
            <person name="Huang Q."/>
            <person name="Liu G."/>
            <person name="Zhang P."/>
            <person name="Song W."/>
            <person name="An N."/>
            <person name="Chalopin D."/>
            <person name="Volff J.N."/>
            <person name="Hong Y."/>
            <person name="Li Q."/>
            <person name="Sha Z."/>
            <person name="Zhou H."/>
            <person name="Xie M."/>
            <person name="Yu Q."/>
            <person name="Liu Y."/>
            <person name="Xiang H."/>
            <person name="Wang N."/>
            <person name="Wu K."/>
            <person name="Yang C."/>
            <person name="Zhou Q."/>
            <person name="Liao X."/>
            <person name="Yang L."/>
            <person name="Hu Q."/>
            <person name="Zhang J."/>
            <person name="Meng L."/>
            <person name="Jin L."/>
            <person name="Tian Y."/>
            <person name="Lian J."/>
            <person name="Yang J."/>
            <person name="Miao G."/>
            <person name="Liu S."/>
            <person name="Liang Z."/>
            <person name="Yan F."/>
            <person name="Li Y."/>
            <person name="Sun B."/>
            <person name="Zhang H."/>
            <person name="Zhang J."/>
            <person name="Zhu Y."/>
            <person name="Du M."/>
            <person name="Zhao Y."/>
            <person name="Schartl M."/>
            <person name="Tang Q."/>
            <person name="Wang J."/>
        </authorList>
    </citation>
    <scope>NUCLEOTIDE SEQUENCE</scope>
</reference>
<dbReference type="Ensembl" id="ENSCSET00000015242.1">
    <property type="protein sequence ID" value="ENSCSEP00000015063.1"/>
    <property type="gene ID" value="ENSCSEG00000009669.1"/>
</dbReference>
<feature type="coiled-coil region" evidence="1">
    <location>
        <begin position="1045"/>
        <end position="1107"/>
    </location>
</feature>
<dbReference type="GeneTree" id="ENSGT01140000285699"/>
<feature type="compositionally biased region" description="Basic and acidic residues" evidence="2">
    <location>
        <begin position="419"/>
        <end position="437"/>
    </location>
</feature>
<keyword evidence="1" id="KW-0175">Coiled coil</keyword>
<feature type="region of interest" description="Disordered" evidence="2">
    <location>
        <begin position="144"/>
        <end position="187"/>
    </location>
</feature>
<dbReference type="PANTHER" id="PTHR15347:SF1">
    <property type="entry name" value="SPERM-ASSOCIATED ANTIGEN 5"/>
    <property type="match status" value="1"/>
</dbReference>
<proteinExistence type="predicted"/>
<evidence type="ECO:0000256" key="2">
    <source>
        <dbReference type="SAM" id="MobiDB-lite"/>
    </source>
</evidence>
<protein>
    <submittedName>
        <fullName evidence="3">Sperm associated antigen 5</fullName>
    </submittedName>
</protein>
<reference evidence="3" key="3">
    <citation type="submission" date="2025-09" db="UniProtKB">
        <authorList>
            <consortium name="Ensembl"/>
        </authorList>
    </citation>
    <scope>IDENTIFICATION</scope>
</reference>
<feature type="coiled-coil region" evidence="1">
    <location>
        <begin position="979"/>
        <end position="1020"/>
    </location>
</feature>
<evidence type="ECO:0000256" key="1">
    <source>
        <dbReference type="SAM" id="Coils"/>
    </source>
</evidence>
<reference evidence="3" key="2">
    <citation type="submission" date="2025-08" db="UniProtKB">
        <authorList>
            <consortium name="Ensembl"/>
        </authorList>
    </citation>
    <scope>IDENTIFICATION</scope>
</reference>
<evidence type="ECO:0000313" key="4">
    <source>
        <dbReference type="Proteomes" id="UP000265120"/>
    </source>
</evidence>
<keyword evidence="4" id="KW-1185">Reference proteome</keyword>
<dbReference type="PANTHER" id="PTHR15347">
    <property type="entry name" value="SPERM-ASSOCIATED ANTIGEN 5"/>
    <property type="match status" value="1"/>
</dbReference>
<dbReference type="STRING" id="244447.ENSCSEP00000015063"/>
<accession>A0A3P8VIG0</accession>
<dbReference type="OMA" id="YMEEKIQ"/>
<name>A0A3P8VIG0_CYNSE</name>
<dbReference type="InterPro" id="IPR028728">
    <property type="entry name" value="Astrin"/>
</dbReference>
<feature type="coiled-coil region" evidence="1">
    <location>
        <begin position="1353"/>
        <end position="1412"/>
    </location>
</feature>
<feature type="coiled-coil region" evidence="1">
    <location>
        <begin position="881"/>
        <end position="922"/>
    </location>
</feature>
<organism evidence="3 4">
    <name type="scientific">Cynoglossus semilaevis</name>
    <name type="common">Tongue sole</name>
    <dbReference type="NCBI Taxonomy" id="244447"/>
    <lineage>
        <taxon>Eukaryota</taxon>
        <taxon>Metazoa</taxon>
        <taxon>Chordata</taxon>
        <taxon>Craniata</taxon>
        <taxon>Vertebrata</taxon>
        <taxon>Euteleostomi</taxon>
        <taxon>Actinopterygii</taxon>
        <taxon>Neopterygii</taxon>
        <taxon>Teleostei</taxon>
        <taxon>Neoteleostei</taxon>
        <taxon>Acanthomorphata</taxon>
        <taxon>Carangaria</taxon>
        <taxon>Pleuronectiformes</taxon>
        <taxon>Pleuronectoidei</taxon>
        <taxon>Cynoglossidae</taxon>
        <taxon>Cynoglossinae</taxon>
        <taxon>Cynoglossus</taxon>
    </lineage>
</organism>
<sequence>MTIQKWIPTKDEADCGNVTFKSFTCPGNEVEISDFSVCREDSVVLPLDQATYRSEPDDTIISDSVIVQSSDGHVDHLYYKPETPNTEWTGGNGASFCEYPSSTHASGVVDIKHPTQELQDTTLKLLLCDINDREVQVDAADHKTVPPSNVQHDELLQDNCGNLSHPSDSSQLSETKHTDDLNSGSVDVVPVSTTLSETSNELDKHANELNDITFKSLNCTGGEIEISEATGLLSETVIPLPSDSMTSSVLQSDCLSESTLTDQRDVQGSNRHLDHQYCIESCSMTLIGNISDVKEPVVSKDGKDEVEHGCSVVPDSLACDSLIEAKNMDEKTNATLLPEKTISPSKDQIQLPDDITPASRTHDQNQRDSETAEYHQQVQEVGVSNICSSTNHQPVTCQDQEMSMHSLHPEDSALPSELNKTESSECDKSVAPERESSSPEEAQQPLNYECQVQSVNVPSDSCEAKDSALGSSGNGPLCSPAEKPNAQNICDVFNALSDCPSVASALRLGLLSPVVRRVSVSALQALNDTRVKSLLAEHSPVITESSVLWEDQLESPMPRPLFNSTLLSQKQQSFTGSESIKEVDEKACDTHPSEAKKPVVDFPFIPDGPLQQQLRQMAEFLMLASGKMGPAGISASTPVSAAITAPSATLTETHSVGVGTTVVNMVDHSLNTSGEFERKREVPVVDSCTLTDPLLWNVPPGTLESLHRSDLEQRLRSSMIMVEALVQQLTAARAHGSPTGLAPSELREKLVQTDHTELSQTTGYKELYLEALSRISELELDGRSLQNLTQSVRDVKIIMVIAFSLHTNACVCLLFQAFSVTEQLKTHCATEVSDLQRTVGSQQELLAALKQTYPEQANEELFRNLLRKTTPMLLKLNNKAAAALSERDENVEEDLKETRLNLQTAREQINDLNLQVTIMASEVAVLHEKMAERDQERGQLEIKVTELSATVSSTLASYTFLEQALATETTKLQQSWKDIQQARDRGNQLEASLETSEQRVSELSRALSQCEEQLRQSQTLSQSQTLQIQQLQDVCTQLGGVKELNEFLQMENELAREQVVESERMLSANLQGLRERNIQYEDLNGQLSRLQLENGSLQEQLETTRSRASTQQLEFVEKLAQANTEVTLLHHTLRGITNELQAELSDEVTLVQNTPFTLCRANDTPETRRESLFSEKSAFTRITAVTPKKNSSIVEFKEEEVEEDQSSVAEMLADVGSTVNELISSLKSLRQIKDAQLQDLQNTVFRLQEEQQAANSQHEAEVSELKHQLGQLNVLAERGSQALQKKAQVRNTHTHTYAHIYPSTCHMLQELRKEVLELRRSVHHSKIESQFLREELRKVGGISVNPAHSLDEKIQLIKEVERLKVSLQEVEQAKVKLLERAKRHQMIHQINQQKSENELQILNHMINKVRETLLSLPELVKNCEQLQQLVEYIG</sequence>
<dbReference type="Proteomes" id="UP000265120">
    <property type="component" value="Chromosome 9"/>
</dbReference>
<feature type="region of interest" description="Disordered" evidence="2">
    <location>
        <begin position="334"/>
        <end position="375"/>
    </location>
</feature>
<dbReference type="GO" id="GO:0051301">
    <property type="term" value="P:cell division"/>
    <property type="evidence" value="ECO:0007669"/>
    <property type="project" value="InterPro"/>
</dbReference>